<keyword evidence="5" id="KW-1185">Reference proteome</keyword>
<feature type="chain" id="PRO_5045243081" evidence="3">
    <location>
        <begin position="18"/>
        <end position="226"/>
    </location>
</feature>
<proteinExistence type="predicted"/>
<dbReference type="PANTHER" id="PTHR33630">
    <property type="entry name" value="CUTINASE RV1984C-RELATED-RELATED"/>
    <property type="match status" value="1"/>
</dbReference>
<dbReference type="EMBL" id="JAXOVC010000002">
    <property type="protein sequence ID" value="KAK4505128.1"/>
    <property type="molecule type" value="Genomic_DNA"/>
</dbReference>
<organism evidence="4 5">
    <name type="scientific">Zasmidium cellare</name>
    <name type="common">Wine cellar mold</name>
    <name type="synonym">Racodium cellare</name>
    <dbReference type="NCBI Taxonomy" id="395010"/>
    <lineage>
        <taxon>Eukaryota</taxon>
        <taxon>Fungi</taxon>
        <taxon>Dikarya</taxon>
        <taxon>Ascomycota</taxon>
        <taxon>Pezizomycotina</taxon>
        <taxon>Dothideomycetes</taxon>
        <taxon>Dothideomycetidae</taxon>
        <taxon>Mycosphaerellales</taxon>
        <taxon>Mycosphaerellaceae</taxon>
        <taxon>Zasmidium</taxon>
    </lineage>
</organism>
<dbReference type="SUPFAM" id="SSF53474">
    <property type="entry name" value="alpha/beta-Hydrolases"/>
    <property type="match status" value="1"/>
</dbReference>
<comment type="caution">
    <text evidence="4">The sequence shown here is derived from an EMBL/GenBank/DDBJ whole genome shotgun (WGS) entry which is preliminary data.</text>
</comment>
<evidence type="ECO:0000313" key="5">
    <source>
        <dbReference type="Proteomes" id="UP001305779"/>
    </source>
</evidence>
<evidence type="ECO:0000256" key="2">
    <source>
        <dbReference type="ARBA" id="ARBA00023157"/>
    </source>
</evidence>
<keyword evidence="2" id="KW-1015">Disulfide bond</keyword>
<dbReference type="Gene3D" id="3.40.50.1820">
    <property type="entry name" value="alpha/beta hydrolase"/>
    <property type="match status" value="1"/>
</dbReference>
<gene>
    <name evidence="4" type="ORF">PRZ48_003091</name>
</gene>
<keyword evidence="3" id="KW-0732">Signal</keyword>
<reference evidence="4 5" key="1">
    <citation type="journal article" date="2023" name="G3 (Bethesda)">
        <title>A chromosome-level genome assembly of Zasmidium syzygii isolated from banana leaves.</title>
        <authorList>
            <person name="van Westerhoven A.C."/>
            <person name="Mehrabi R."/>
            <person name="Talebi R."/>
            <person name="Steentjes M.B.F."/>
            <person name="Corcolon B."/>
            <person name="Chong P.A."/>
            <person name="Kema G.H.J."/>
            <person name="Seidl M.F."/>
        </authorList>
    </citation>
    <scope>NUCLEOTIDE SEQUENCE [LARGE SCALE GENOMIC DNA]</scope>
    <source>
        <strain evidence="4 5">P124</strain>
    </source>
</reference>
<evidence type="ECO:0000256" key="3">
    <source>
        <dbReference type="SAM" id="SignalP"/>
    </source>
</evidence>
<dbReference type="PANTHER" id="PTHR33630:SF9">
    <property type="entry name" value="CUTINASE 4"/>
    <property type="match status" value="1"/>
</dbReference>
<dbReference type="InterPro" id="IPR029058">
    <property type="entry name" value="AB_hydrolase_fold"/>
</dbReference>
<dbReference type="InterPro" id="IPR000675">
    <property type="entry name" value="Cutinase/axe"/>
</dbReference>
<evidence type="ECO:0000256" key="1">
    <source>
        <dbReference type="ARBA" id="ARBA00022801"/>
    </source>
</evidence>
<protein>
    <submittedName>
        <fullName evidence="4">Uncharacterized protein</fullName>
    </submittedName>
</protein>
<keyword evidence="1" id="KW-0378">Hydrolase</keyword>
<feature type="signal peptide" evidence="3">
    <location>
        <begin position="1"/>
        <end position="17"/>
    </location>
</feature>
<dbReference type="Proteomes" id="UP001305779">
    <property type="component" value="Unassembled WGS sequence"/>
</dbReference>
<dbReference type="SMART" id="SM01110">
    <property type="entry name" value="Cutinase"/>
    <property type="match status" value="1"/>
</dbReference>
<name>A0ABR0EVD8_ZASCE</name>
<sequence>MVRSAFLSLCLAALSAAAPLITRQITCASGLYIIVARGSNQPAGEGSPGEVGNMIEALVADSYSVAVNYPAVIIDLDDNYFSSVIEGIEDTKAKIQDYVAACGASSRIALLGYSQGGNVVTDTLAGGTGKPDPIGEEYRQNIIGAAVFGDPRFNAGQPVSAGTSTTDGIFARDSSLAALNTWSNVLRSYCDEGDPFCSSDFDLNVHFAVVEKYAQAATDFIVGLAG</sequence>
<evidence type="ECO:0000313" key="4">
    <source>
        <dbReference type="EMBL" id="KAK4505128.1"/>
    </source>
</evidence>
<accession>A0ABR0EVD8</accession>
<dbReference type="Pfam" id="PF01083">
    <property type="entry name" value="Cutinase"/>
    <property type="match status" value="1"/>
</dbReference>